<protein>
    <recommendedName>
        <fullName evidence="2">ABC transporter domain-containing protein</fullName>
    </recommendedName>
</protein>
<evidence type="ECO:0000313" key="1">
    <source>
        <dbReference type="EMBL" id="SVB40634.1"/>
    </source>
</evidence>
<sequence length="29" mass="3213">MRREFGKTVAVDSISFSFDSGQIYAFVGP</sequence>
<feature type="non-terminal residue" evidence="1">
    <location>
        <position position="29"/>
    </location>
</feature>
<name>A0A382DRP8_9ZZZZ</name>
<reference evidence="1" key="1">
    <citation type="submission" date="2018-05" db="EMBL/GenBank/DDBJ databases">
        <authorList>
            <person name="Lanie J.A."/>
            <person name="Ng W.-L."/>
            <person name="Kazmierczak K.M."/>
            <person name="Andrzejewski T.M."/>
            <person name="Davidsen T.M."/>
            <person name="Wayne K.J."/>
            <person name="Tettelin H."/>
            <person name="Glass J.I."/>
            <person name="Rusch D."/>
            <person name="Podicherti R."/>
            <person name="Tsui H.-C.T."/>
            <person name="Winkler M.E."/>
        </authorList>
    </citation>
    <scope>NUCLEOTIDE SEQUENCE</scope>
</reference>
<dbReference type="EMBL" id="UINC01040573">
    <property type="protein sequence ID" value="SVB40634.1"/>
    <property type="molecule type" value="Genomic_DNA"/>
</dbReference>
<organism evidence="1">
    <name type="scientific">marine metagenome</name>
    <dbReference type="NCBI Taxonomy" id="408172"/>
    <lineage>
        <taxon>unclassified sequences</taxon>
        <taxon>metagenomes</taxon>
        <taxon>ecological metagenomes</taxon>
    </lineage>
</organism>
<accession>A0A382DRP8</accession>
<dbReference type="AlphaFoldDB" id="A0A382DRP8"/>
<evidence type="ECO:0008006" key="2">
    <source>
        <dbReference type="Google" id="ProtNLM"/>
    </source>
</evidence>
<proteinExistence type="predicted"/>
<gene>
    <name evidence="1" type="ORF">METZ01_LOCUS193488</name>
</gene>